<feature type="transmembrane region" description="Helical" evidence="6">
    <location>
        <begin position="188"/>
        <end position="211"/>
    </location>
</feature>
<name>A0AAD6UBN1_9AGAR</name>
<feature type="transmembrane region" description="Helical" evidence="6">
    <location>
        <begin position="71"/>
        <end position="95"/>
    </location>
</feature>
<keyword evidence="4 6" id="KW-0472">Membrane</keyword>
<feature type="domain" description="Abscisic acid G-protein coupled receptor-like" evidence="7">
    <location>
        <begin position="302"/>
        <end position="483"/>
    </location>
</feature>
<evidence type="ECO:0000259" key="7">
    <source>
        <dbReference type="Pfam" id="PF12430"/>
    </source>
</evidence>
<dbReference type="GO" id="GO:0016020">
    <property type="term" value="C:membrane"/>
    <property type="evidence" value="ECO:0007669"/>
    <property type="project" value="UniProtKB-SubCell"/>
</dbReference>
<keyword evidence="2 6" id="KW-0812">Transmembrane</keyword>
<gene>
    <name evidence="9" type="ORF">B0H15DRAFT_833791</name>
</gene>
<feature type="transmembrane region" description="Helical" evidence="6">
    <location>
        <begin position="377"/>
        <end position="395"/>
    </location>
</feature>
<reference evidence="9" key="1">
    <citation type="submission" date="2023-03" db="EMBL/GenBank/DDBJ databases">
        <title>Massive genome expansion in bonnet fungi (Mycena s.s.) driven by repeated elements and novel gene families across ecological guilds.</title>
        <authorList>
            <consortium name="Lawrence Berkeley National Laboratory"/>
            <person name="Harder C.B."/>
            <person name="Miyauchi S."/>
            <person name="Viragh M."/>
            <person name="Kuo A."/>
            <person name="Thoen E."/>
            <person name="Andreopoulos B."/>
            <person name="Lu D."/>
            <person name="Skrede I."/>
            <person name="Drula E."/>
            <person name="Henrissat B."/>
            <person name="Morin E."/>
            <person name="Kohler A."/>
            <person name="Barry K."/>
            <person name="LaButti K."/>
            <person name="Morin E."/>
            <person name="Salamov A."/>
            <person name="Lipzen A."/>
            <person name="Mereny Z."/>
            <person name="Hegedus B."/>
            <person name="Baldrian P."/>
            <person name="Stursova M."/>
            <person name="Weitz H."/>
            <person name="Taylor A."/>
            <person name="Grigoriev I.V."/>
            <person name="Nagy L.G."/>
            <person name="Martin F."/>
            <person name="Kauserud H."/>
        </authorList>
    </citation>
    <scope>NUCLEOTIDE SEQUENCE</scope>
    <source>
        <strain evidence="9">CBHHK173m</strain>
    </source>
</reference>
<keyword evidence="3 6" id="KW-1133">Transmembrane helix</keyword>
<evidence type="ECO:0000256" key="4">
    <source>
        <dbReference type="ARBA" id="ARBA00023136"/>
    </source>
</evidence>
<protein>
    <submittedName>
        <fullName evidence="9">G protein-coupled receptor 89</fullName>
    </submittedName>
</protein>
<dbReference type="InterPro" id="IPR022535">
    <property type="entry name" value="Golgi_pH-regulator_cons_dom"/>
</dbReference>
<comment type="caution">
    <text evidence="9">The sequence shown here is derived from an EMBL/GenBank/DDBJ whole genome shotgun (WGS) entry which is preliminary data.</text>
</comment>
<evidence type="ECO:0000259" key="8">
    <source>
        <dbReference type="Pfam" id="PF12537"/>
    </source>
</evidence>
<organism evidence="9 10">
    <name type="scientific">Mycena belliarum</name>
    <dbReference type="NCBI Taxonomy" id="1033014"/>
    <lineage>
        <taxon>Eukaryota</taxon>
        <taxon>Fungi</taxon>
        <taxon>Dikarya</taxon>
        <taxon>Basidiomycota</taxon>
        <taxon>Agaricomycotina</taxon>
        <taxon>Agaricomycetes</taxon>
        <taxon>Agaricomycetidae</taxon>
        <taxon>Agaricales</taxon>
        <taxon>Marasmiineae</taxon>
        <taxon>Mycenaceae</taxon>
        <taxon>Mycena</taxon>
    </lineage>
</organism>
<dbReference type="PANTHER" id="PTHR15948:SF0">
    <property type="entry name" value="GOLGI PH REGULATOR A-RELATED"/>
    <property type="match status" value="1"/>
</dbReference>
<evidence type="ECO:0000256" key="5">
    <source>
        <dbReference type="SAM" id="MobiDB-lite"/>
    </source>
</evidence>
<evidence type="ECO:0000256" key="3">
    <source>
        <dbReference type="ARBA" id="ARBA00022989"/>
    </source>
</evidence>
<dbReference type="AlphaFoldDB" id="A0AAD6UBN1"/>
<evidence type="ECO:0000313" key="9">
    <source>
        <dbReference type="EMBL" id="KAJ7092404.1"/>
    </source>
</evidence>
<feature type="domain" description="Golgi pH regulator conserved" evidence="8">
    <location>
        <begin position="180"/>
        <end position="245"/>
    </location>
</feature>
<proteinExistence type="predicted"/>
<sequence>MPTELLAETGTIVVLRIAIFFSCRKYVLRSLYSDLQDMSGAESPSRDPLPSPITQTVRESVRKPQGKTEKLYSTLASNIFAGCFSETCLLFLLLMLQGMDVFTSSTRLFNWRLSLFFILTCVLVLIPFFLSFLLTAGPDSPPRPQSPLPRLVLSTISVALYLFALSFIPLPPTLSESDQMTATLSRLVVLGTIILGLLAGFGAVSSSWAFLPSKQTTVIPTEQDIVTAEHALISVRDDLDRRRAEAARRAVQQAESTSWVSRVMPSFRGDEDLQELRGLEALEYQMGRSLDAKRERRSTAKYSNTLRGKLANTGGRLFAAYCLLRFVTSLANVILPHTSASASGTSTPDAAVDMAMRILRLVAPQVQLDDVERTTHHVSLVLVGVIILTSIRLVLQGVTRVLRVTSRNLGASLMLLLVAQLMVIYLLSTIVQLRASFPPAPSTEATGDNLFSTVPEFQVFGALFDWTFLISASGSLAVRWVANKMNGPKEY</sequence>
<keyword evidence="9" id="KW-0675">Receptor</keyword>
<evidence type="ECO:0000256" key="6">
    <source>
        <dbReference type="SAM" id="Phobius"/>
    </source>
</evidence>
<dbReference type="EMBL" id="JARJCN010000018">
    <property type="protein sequence ID" value="KAJ7092404.1"/>
    <property type="molecule type" value="Genomic_DNA"/>
</dbReference>
<comment type="subcellular location">
    <subcellularLocation>
        <location evidence="1">Membrane</location>
        <topology evidence="1">Multi-pass membrane protein</topology>
    </subcellularLocation>
</comment>
<dbReference type="Proteomes" id="UP001222325">
    <property type="component" value="Unassembled WGS sequence"/>
</dbReference>
<dbReference type="PANTHER" id="PTHR15948">
    <property type="entry name" value="G-PROTEIN COUPLED RECEPTOR 89-RELATED"/>
    <property type="match status" value="1"/>
</dbReference>
<dbReference type="Pfam" id="PF12430">
    <property type="entry name" value="ABA_GPCR"/>
    <property type="match status" value="1"/>
</dbReference>
<dbReference type="Pfam" id="PF12537">
    <property type="entry name" value="GPHR_N"/>
    <property type="match status" value="1"/>
</dbReference>
<dbReference type="InterPro" id="IPR015672">
    <property type="entry name" value="GPHR/GTG"/>
</dbReference>
<keyword evidence="10" id="KW-1185">Reference proteome</keyword>
<evidence type="ECO:0000256" key="1">
    <source>
        <dbReference type="ARBA" id="ARBA00004141"/>
    </source>
</evidence>
<evidence type="ECO:0000256" key="2">
    <source>
        <dbReference type="ARBA" id="ARBA00022692"/>
    </source>
</evidence>
<dbReference type="InterPro" id="IPR025969">
    <property type="entry name" value="ABA_GPCR_dom"/>
</dbReference>
<feature type="transmembrane region" description="Helical" evidence="6">
    <location>
        <begin position="415"/>
        <end position="437"/>
    </location>
</feature>
<feature type="transmembrane region" description="Helical" evidence="6">
    <location>
        <begin position="148"/>
        <end position="168"/>
    </location>
</feature>
<evidence type="ECO:0000313" key="10">
    <source>
        <dbReference type="Proteomes" id="UP001222325"/>
    </source>
</evidence>
<feature type="transmembrane region" description="Helical" evidence="6">
    <location>
        <begin position="457"/>
        <end position="482"/>
    </location>
</feature>
<accession>A0AAD6UBN1</accession>
<feature type="transmembrane region" description="Helical" evidence="6">
    <location>
        <begin position="115"/>
        <end position="136"/>
    </location>
</feature>
<feature type="region of interest" description="Disordered" evidence="5">
    <location>
        <begin position="39"/>
        <end position="62"/>
    </location>
</feature>